<dbReference type="AlphaFoldDB" id="A0A7W9YLN5"/>
<gene>
    <name evidence="1" type="ORF">HNR23_003501</name>
</gene>
<name>A0A7W9YLN5_9ACTN</name>
<dbReference type="RefSeq" id="WP_184076827.1">
    <property type="nucleotide sequence ID" value="NZ_JACHDS010000001.1"/>
</dbReference>
<organism evidence="1 2">
    <name type="scientific">Nocardiopsis mwathae</name>
    <dbReference type="NCBI Taxonomy" id="1472723"/>
    <lineage>
        <taxon>Bacteria</taxon>
        <taxon>Bacillati</taxon>
        <taxon>Actinomycetota</taxon>
        <taxon>Actinomycetes</taxon>
        <taxon>Streptosporangiales</taxon>
        <taxon>Nocardiopsidaceae</taxon>
        <taxon>Nocardiopsis</taxon>
    </lineage>
</organism>
<sequence>MKLGGAHALGIARRVAPAEWLRTAGTGLAERRPVLLGAAFMLLDTAVG</sequence>
<evidence type="ECO:0000313" key="1">
    <source>
        <dbReference type="EMBL" id="MBB6173441.1"/>
    </source>
</evidence>
<dbReference type="Proteomes" id="UP000546642">
    <property type="component" value="Unassembled WGS sequence"/>
</dbReference>
<keyword evidence="2" id="KW-1185">Reference proteome</keyword>
<dbReference type="EMBL" id="JACHDS010000001">
    <property type="protein sequence ID" value="MBB6173441.1"/>
    <property type="molecule type" value="Genomic_DNA"/>
</dbReference>
<evidence type="ECO:0000313" key="2">
    <source>
        <dbReference type="Proteomes" id="UP000546642"/>
    </source>
</evidence>
<proteinExistence type="predicted"/>
<comment type="caution">
    <text evidence="1">The sequence shown here is derived from an EMBL/GenBank/DDBJ whole genome shotgun (WGS) entry which is preliminary data.</text>
</comment>
<accession>A0A7W9YLN5</accession>
<reference evidence="1 2" key="1">
    <citation type="submission" date="2020-08" db="EMBL/GenBank/DDBJ databases">
        <title>Sequencing the genomes of 1000 actinobacteria strains.</title>
        <authorList>
            <person name="Klenk H.-P."/>
        </authorList>
    </citation>
    <scope>NUCLEOTIDE SEQUENCE [LARGE SCALE GENOMIC DNA]</scope>
    <source>
        <strain evidence="1 2">DSM 46659</strain>
    </source>
</reference>
<protein>
    <submittedName>
        <fullName evidence="1">Uncharacterized protein</fullName>
    </submittedName>
</protein>